<gene>
    <name evidence="2" type="ORF">JI744_10230</name>
</gene>
<evidence type="ECO:0000313" key="3">
    <source>
        <dbReference type="Proteomes" id="UP000619033"/>
    </source>
</evidence>
<reference evidence="2" key="1">
    <citation type="submission" date="2021-01" db="EMBL/GenBank/DDBJ databases">
        <title>Genome seq and assembly of Tabrizicola sp. KVB23.</title>
        <authorList>
            <person name="Chhetri G."/>
        </authorList>
    </citation>
    <scope>NUCLEOTIDE SEQUENCE</scope>
    <source>
        <strain evidence="2">KVB23</strain>
    </source>
</reference>
<dbReference type="Proteomes" id="UP000619033">
    <property type="component" value="Unassembled WGS sequence"/>
</dbReference>
<dbReference type="AlphaFoldDB" id="A0A8J7MT48"/>
<dbReference type="EMBL" id="JAESVP010000004">
    <property type="protein sequence ID" value="MBL4928480.1"/>
    <property type="molecule type" value="Genomic_DNA"/>
</dbReference>
<organism evidence="2 3">
    <name type="scientific">Fuscibacter oryzae</name>
    <dbReference type="NCBI Taxonomy" id="2803939"/>
    <lineage>
        <taxon>Bacteria</taxon>
        <taxon>Pseudomonadati</taxon>
        <taxon>Pseudomonadota</taxon>
        <taxon>Alphaproteobacteria</taxon>
        <taxon>Rhodobacterales</taxon>
        <taxon>Paracoccaceae</taxon>
        <taxon>Fuscibacter</taxon>
    </lineage>
</organism>
<accession>A0A8J7MT48</accession>
<name>A0A8J7MT48_9RHOB</name>
<evidence type="ECO:0000313" key="2">
    <source>
        <dbReference type="EMBL" id="MBL4928480.1"/>
    </source>
</evidence>
<keyword evidence="1" id="KW-0732">Signal</keyword>
<feature type="signal peptide" evidence="1">
    <location>
        <begin position="1"/>
        <end position="24"/>
    </location>
</feature>
<comment type="caution">
    <text evidence="2">The sequence shown here is derived from an EMBL/GenBank/DDBJ whole genome shotgun (WGS) entry which is preliminary data.</text>
</comment>
<sequence length="249" mass="26848">MIVRSPFCLAVLCATLSFSAPAHAEGRCPPGYFPTGGGDAGWLGCAPMDGGVGYDDGYDDGGYYEDDYYETPPPMNYSAQDWADFAAASARAEAEAEAQRQNDPIYRKLKAGIWDFDSSPSRSKAGVCMASWLTLGGGVLMADWAGKEGGTFLGFFGPNIPHVSRIKKAKVTLTQSGERQTVQAFIAPFPWSKDLGIILFAVPSTKALVTSIEDKQDYTVTYKGNTVVQGEWHSGSKARNWLKNCIGGR</sequence>
<evidence type="ECO:0000256" key="1">
    <source>
        <dbReference type="SAM" id="SignalP"/>
    </source>
</evidence>
<protein>
    <submittedName>
        <fullName evidence="2">Uncharacterized protein</fullName>
    </submittedName>
</protein>
<proteinExistence type="predicted"/>
<dbReference type="RefSeq" id="WP_202660325.1">
    <property type="nucleotide sequence ID" value="NZ_JAESVP010000004.1"/>
</dbReference>
<feature type="chain" id="PRO_5035319909" evidence="1">
    <location>
        <begin position="25"/>
        <end position="249"/>
    </location>
</feature>
<keyword evidence="3" id="KW-1185">Reference proteome</keyword>